<comment type="caution">
    <text evidence="1">The sequence shown here is derived from an EMBL/GenBank/DDBJ whole genome shotgun (WGS) entry which is preliminary data.</text>
</comment>
<dbReference type="Gene3D" id="2.60.120.260">
    <property type="entry name" value="Galactose-binding domain-like"/>
    <property type="match status" value="1"/>
</dbReference>
<dbReference type="OrthoDB" id="6158912at2759"/>
<accession>A0A7I8WDN8</accession>
<evidence type="ECO:0000313" key="1">
    <source>
        <dbReference type="EMBL" id="CAD5126227.1"/>
    </source>
</evidence>
<protein>
    <submittedName>
        <fullName evidence="1">DgyrCDS14396</fullName>
    </submittedName>
</protein>
<sequence>MRVILWLLYDGAFLSYETKELPIGRALKIPSLSNPRYYAINFEISAEGNKPPKVCNNTKSTFGSPTINRPNGGGDYLNLILHPSFPCPGYIVSFKIFRKVTGIGFIGIWRPVPDQVNPLKFKLLHIIQIESGTALTEKTVTLLKPLPIEKDDVYSVIHKKNHMHIIANDYAQTDYPSVYSEDVFYENVYVGFELNCGNSQFLNRIYSIEFTIDKDSNLNIIKSNLARGKQSFQSSIAFFNNHLYKPEYANDEHIEIGDKDKYFKCSKTAEQPESTSWWSIDLASVYEITEICLLNIDSDEEYLKLQKFTISIFNDLDDNTGISKYFQGQVNRPISVDIDDYSCYNINSTVGSIVKIELTTPNTSLIICDVIISGKYFRNSKFNLLNFYDIKRTESGGQHLNFFKENAYDRNYSTKFLSIIDVAVENIQSYLLIDMAKIKAMFYNNTAVDTLTLNSLTDDIYYKNDTFWFEPMENLRIFPNGLSLLKVFNIAVVSNSIATFTTVMRNLLENRGYNVHSITIKYKNTHTYCMKFPLELIDYLYMYSQKLHGLNEIDLLLIPKFSFIGWLYYNIRVNPNPNPNTEK</sequence>
<dbReference type="Proteomes" id="UP000549394">
    <property type="component" value="Unassembled WGS sequence"/>
</dbReference>
<dbReference type="EMBL" id="CAJFCJ010000035">
    <property type="protein sequence ID" value="CAD5126227.1"/>
    <property type="molecule type" value="Genomic_DNA"/>
</dbReference>
<organism evidence="1 2">
    <name type="scientific">Dimorphilus gyrociliatus</name>
    <dbReference type="NCBI Taxonomy" id="2664684"/>
    <lineage>
        <taxon>Eukaryota</taxon>
        <taxon>Metazoa</taxon>
        <taxon>Spiralia</taxon>
        <taxon>Lophotrochozoa</taxon>
        <taxon>Annelida</taxon>
        <taxon>Polychaeta</taxon>
        <taxon>Polychaeta incertae sedis</taxon>
        <taxon>Dinophilidae</taxon>
        <taxon>Dimorphilus</taxon>
    </lineage>
</organism>
<reference evidence="1 2" key="1">
    <citation type="submission" date="2020-08" db="EMBL/GenBank/DDBJ databases">
        <authorList>
            <person name="Hejnol A."/>
        </authorList>
    </citation>
    <scope>NUCLEOTIDE SEQUENCE [LARGE SCALE GENOMIC DNA]</scope>
</reference>
<dbReference type="InterPro" id="IPR008979">
    <property type="entry name" value="Galactose-bd-like_sf"/>
</dbReference>
<name>A0A7I8WDN8_9ANNE</name>
<dbReference type="Pfam" id="PF22633">
    <property type="entry name" value="F5_F8_type_C_2"/>
    <property type="match status" value="1"/>
</dbReference>
<keyword evidence="2" id="KW-1185">Reference proteome</keyword>
<dbReference type="SUPFAM" id="SSF49785">
    <property type="entry name" value="Galactose-binding domain-like"/>
    <property type="match status" value="1"/>
</dbReference>
<dbReference type="AlphaFoldDB" id="A0A7I8WDN8"/>
<gene>
    <name evidence="1" type="ORF">DGYR_LOCUS13481</name>
</gene>
<evidence type="ECO:0000313" key="2">
    <source>
        <dbReference type="Proteomes" id="UP000549394"/>
    </source>
</evidence>
<proteinExistence type="predicted"/>